<proteinExistence type="predicted"/>
<dbReference type="HOGENOM" id="CLU_2061762_0_0_1"/>
<dbReference type="Proteomes" id="UP000053593">
    <property type="component" value="Unassembled WGS sequence"/>
</dbReference>
<evidence type="ECO:0000313" key="2">
    <source>
        <dbReference type="Proteomes" id="UP000053593"/>
    </source>
</evidence>
<protein>
    <submittedName>
        <fullName evidence="1">Unplaced genomic scaffold GYMLUscaffold_52, whole genome shotgun sequence</fullName>
    </submittedName>
</protein>
<organism evidence="1 2">
    <name type="scientific">Collybiopsis luxurians FD-317 M1</name>
    <dbReference type="NCBI Taxonomy" id="944289"/>
    <lineage>
        <taxon>Eukaryota</taxon>
        <taxon>Fungi</taxon>
        <taxon>Dikarya</taxon>
        <taxon>Basidiomycota</taxon>
        <taxon>Agaricomycotina</taxon>
        <taxon>Agaricomycetes</taxon>
        <taxon>Agaricomycetidae</taxon>
        <taxon>Agaricales</taxon>
        <taxon>Marasmiineae</taxon>
        <taxon>Omphalotaceae</taxon>
        <taxon>Collybiopsis</taxon>
        <taxon>Collybiopsis luxurians</taxon>
    </lineage>
</organism>
<evidence type="ECO:0000313" key="1">
    <source>
        <dbReference type="EMBL" id="KIK56184.1"/>
    </source>
</evidence>
<accession>A0A0D0C1G1</accession>
<keyword evidence="2" id="KW-1185">Reference proteome</keyword>
<dbReference type="EMBL" id="KN834800">
    <property type="protein sequence ID" value="KIK56184.1"/>
    <property type="molecule type" value="Genomic_DNA"/>
</dbReference>
<dbReference type="AlphaFoldDB" id="A0A0D0C1G1"/>
<sequence length="119" mass="13815">MYEPVIGTRAREPHSGFARLWQEAIDRYVHTTHRDLSQLSFREHTLMNCGTPDGVVEMLTDEDDALKEYRDEDSNWGKFRGMVSRIIDSVWQFAEPVANLANDVSPDNAFPFSWSLYPY</sequence>
<reference evidence="1 2" key="1">
    <citation type="submission" date="2014-04" db="EMBL/GenBank/DDBJ databases">
        <title>Evolutionary Origins and Diversification of the Mycorrhizal Mutualists.</title>
        <authorList>
            <consortium name="DOE Joint Genome Institute"/>
            <consortium name="Mycorrhizal Genomics Consortium"/>
            <person name="Kohler A."/>
            <person name="Kuo A."/>
            <person name="Nagy L.G."/>
            <person name="Floudas D."/>
            <person name="Copeland A."/>
            <person name="Barry K.W."/>
            <person name="Cichocki N."/>
            <person name="Veneault-Fourrey C."/>
            <person name="LaButti K."/>
            <person name="Lindquist E.A."/>
            <person name="Lipzen A."/>
            <person name="Lundell T."/>
            <person name="Morin E."/>
            <person name="Murat C."/>
            <person name="Riley R."/>
            <person name="Ohm R."/>
            <person name="Sun H."/>
            <person name="Tunlid A."/>
            <person name="Henrissat B."/>
            <person name="Grigoriev I.V."/>
            <person name="Hibbett D.S."/>
            <person name="Martin F."/>
        </authorList>
    </citation>
    <scope>NUCLEOTIDE SEQUENCE [LARGE SCALE GENOMIC DNA]</scope>
    <source>
        <strain evidence="1 2">FD-317 M1</strain>
    </source>
</reference>
<gene>
    <name evidence="1" type="ORF">GYMLUDRAFT_47401</name>
</gene>
<name>A0A0D0C1G1_9AGAR</name>